<dbReference type="InterPro" id="IPR058781">
    <property type="entry name" value="HH_AprE-like"/>
</dbReference>
<dbReference type="EMBL" id="CP060790">
    <property type="protein sequence ID" value="QNP57848.1"/>
    <property type="molecule type" value="Genomic_DNA"/>
</dbReference>
<dbReference type="PRINTS" id="PR01490">
    <property type="entry name" value="RTXTOXIND"/>
</dbReference>
<keyword evidence="7 9" id="KW-1133">Transmembrane helix</keyword>
<feature type="domain" description="AprE-like beta-barrel" evidence="12">
    <location>
        <begin position="362"/>
        <end position="448"/>
    </location>
</feature>
<evidence type="ECO:0000256" key="10">
    <source>
        <dbReference type="SAM" id="Coils"/>
    </source>
</evidence>
<evidence type="ECO:0000259" key="12">
    <source>
        <dbReference type="Pfam" id="PF26002"/>
    </source>
</evidence>
<feature type="domain" description="AprE-like long alpha-helical hairpin" evidence="11">
    <location>
        <begin position="143"/>
        <end position="319"/>
    </location>
</feature>
<dbReference type="GO" id="GO:0005886">
    <property type="term" value="C:plasma membrane"/>
    <property type="evidence" value="ECO:0007669"/>
    <property type="project" value="UniProtKB-SubCell"/>
</dbReference>
<keyword evidence="14" id="KW-1185">Reference proteome</keyword>
<keyword evidence="6 9" id="KW-0812">Transmembrane</keyword>
<dbReference type="Proteomes" id="UP000516057">
    <property type="component" value="Chromosome"/>
</dbReference>
<keyword evidence="5 9" id="KW-0997">Cell inner membrane</keyword>
<evidence type="ECO:0000256" key="9">
    <source>
        <dbReference type="RuleBase" id="RU365093"/>
    </source>
</evidence>
<dbReference type="KEGG" id="amon:H9L24_11965"/>
<dbReference type="Gene3D" id="2.40.50.100">
    <property type="match status" value="1"/>
</dbReference>
<dbReference type="Pfam" id="PF25994">
    <property type="entry name" value="HH_AprE"/>
    <property type="match status" value="1"/>
</dbReference>
<name>A0A7H0HBD2_9BURK</name>
<dbReference type="RefSeq" id="WP_187734848.1">
    <property type="nucleotide sequence ID" value="NZ_CP060790.1"/>
</dbReference>
<dbReference type="Gene3D" id="6.10.140.1990">
    <property type="match status" value="1"/>
</dbReference>
<keyword evidence="8 9" id="KW-0472">Membrane</keyword>
<dbReference type="InterPro" id="IPR058982">
    <property type="entry name" value="Beta-barrel_AprE"/>
</dbReference>
<dbReference type="InterPro" id="IPR030190">
    <property type="entry name" value="MacA_alpha-hairpin_sf"/>
</dbReference>
<dbReference type="GO" id="GO:0009306">
    <property type="term" value="P:protein secretion"/>
    <property type="evidence" value="ECO:0007669"/>
    <property type="project" value="InterPro"/>
</dbReference>
<dbReference type="GO" id="GO:1990961">
    <property type="term" value="P:xenobiotic detoxification by transmembrane export across the plasma membrane"/>
    <property type="evidence" value="ECO:0007669"/>
    <property type="project" value="InterPro"/>
</dbReference>
<dbReference type="GO" id="GO:0019898">
    <property type="term" value="C:extrinsic component of membrane"/>
    <property type="evidence" value="ECO:0007669"/>
    <property type="project" value="InterPro"/>
</dbReference>
<organism evidence="13 14">
    <name type="scientific">Paenacidovorax monticola</name>
    <dbReference type="NCBI Taxonomy" id="1926868"/>
    <lineage>
        <taxon>Bacteria</taxon>
        <taxon>Pseudomonadati</taxon>
        <taxon>Pseudomonadota</taxon>
        <taxon>Betaproteobacteria</taxon>
        <taxon>Burkholderiales</taxon>
        <taxon>Comamonadaceae</taxon>
        <taxon>Paenacidovorax</taxon>
    </lineage>
</organism>
<protein>
    <recommendedName>
        <fullName evidence="9">Membrane fusion protein (MFP) family protein</fullName>
    </recommendedName>
</protein>
<dbReference type="InterPro" id="IPR010129">
    <property type="entry name" value="T1SS_HlyD"/>
</dbReference>
<evidence type="ECO:0000256" key="3">
    <source>
        <dbReference type="ARBA" id="ARBA00022448"/>
    </source>
</evidence>
<evidence type="ECO:0000256" key="8">
    <source>
        <dbReference type="ARBA" id="ARBA00023136"/>
    </source>
</evidence>
<comment type="similarity">
    <text evidence="2 9">Belongs to the membrane fusion protein (MFP) (TC 8.A.1) family.</text>
</comment>
<dbReference type="GO" id="GO:1990195">
    <property type="term" value="C:macrolide transmembrane transporter complex"/>
    <property type="evidence" value="ECO:0007669"/>
    <property type="project" value="InterPro"/>
</dbReference>
<evidence type="ECO:0000256" key="6">
    <source>
        <dbReference type="ARBA" id="ARBA00022692"/>
    </source>
</evidence>
<evidence type="ECO:0000256" key="4">
    <source>
        <dbReference type="ARBA" id="ARBA00022475"/>
    </source>
</evidence>
<evidence type="ECO:0000313" key="13">
    <source>
        <dbReference type="EMBL" id="QNP57848.1"/>
    </source>
</evidence>
<evidence type="ECO:0000256" key="2">
    <source>
        <dbReference type="ARBA" id="ARBA00009477"/>
    </source>
</evidence>
<reference evidence="13 14" key="1">
    <citation type="submission" date="2020-08" db="EMBL/GenBank/DDBJ databases">
        <title>Genome sequence of Acidovorax monticola KACC 19171T.</title>
        <authorList>
            <person name="Hyun D.-W."/>
            <person name="Bae J.-W."/>
        </authorList>
    </citation>
    <scope>NUCLEOTIDE SEQUENCE [LARGE SCALE GENOMIC DNA]</scope>
    <source>
        <strain evidence="13 14">KACC 19171</strain>
    </source>
</reference>
<dbReference type="InterPro" id="IPR050739">
    <property type="entry name" value="MFP"/>
</dbReference>
<keyword evidence="4 9" id="KW-1003">Cell membrane</keyword>
<evidence type="ECO:0000256" key="1">
    <source>
        <dbReference type="ARBA" id="ARBA00004377"/>
    </source>
</evidence>
<sequence>MSTADKRAFDALGRAGHGAVRVAEPVFGPIVRRLTPIEDRSQATWADEADWALQQQEPLRARLILRVTAVLFVALLVWASVASLDEVTRGDAKVVPTSQVQVVQSVDGGVVEALPVQEGQVVEAGQLLLRVDSTRFVSSMLESRSSQMALQAKALRLEALTRGVPFNPPADLVRNAGDIVAQERRLYESRRSEISAQIAISENQLAQRRQELNEVRARREQAERGLELQQKELAATRPMVGSGAVSEVEVLRLEREVARLRGDRDQAGAQILRVQAAIQEAERRIEEVRLTAQNQMSMELSETMAKLSSMSEGGRALEDKVKHADIRSPVRGTVKRLLVNTVGGVVQPGKEVVEIVPLDDTLILEAKILPRDIAFLRPGQSALVKFTAYDFAVYGGLEAHVIGIGADSVVDEKGNAFYLVRVRTLKPRLGDNQPIIPGMVAQVDIRTGKKTLLSYLLKPIVRAKSNALSER</sequence>
<evidence type="ECO:0000259" key="11">
    <source>
        <dbReference type="Pfam" id="PF25994"/>
    </source>
</evidence>
<dbReference type="PANTHER" id="PTHR30386:SF26">
    <property type="entry name" value="TRANSPORT PROTEIN COMB"/>
    <property type="match status" value="1"/>
</dbReference>
<dbReference type="PANTHER" id="PTHR30386">
    <property type="entry name" value="MEMBRANE FUSION SUBUNIT OF EMRAB-TOLC MULTIDRUG EFFLUX PUMP"/>
    <property type="match status" value="1"/>
</dbReference>
<accession>A0A7H0HBD2</accession>
<dbReference type="PROSITE" id="PS00543">
    <property type="entry name" value="HLYD_FAMILY"/>
    <property type="match status" value="1"/>
</dbReference>
<evidence type="ECO:0000256" key="5">
    <source>
        <dbReference type="ARBA" id="ARBA00022519"/>
    </source>
</evidence>
<feature type="transmembrane region" description="Helical" evidence="9">
    <location>
        <begin position="63"/>
        <end position="81"/>
    </location>
</feature>
<feature type="coiled-coil region" evidence="10">
    <location>
        <begin position="198"/>
        <end position="298"/>
    </location>
</feature>
<keyword evidence="10" id="KW-0175">Coiled coil</keyword>
<dbReference type="InterPro" id="IPR006144">
    <property type="entry name" value="Secretion_HlyD_CS"/>
</dbReference>
<comment type="subcellular location">
    <subcellularLocation>
        <location evidence="1 9">Cell inner membrane</location>
        <topology evidence="1 9">Single-pass membrane protein</topology>
    </subcellularLocation>
</comment>
<dbReference type="Gene3D" id="2.40.30.170">
    <property type="match status" value="1"/>
</dbReference>
<evidence type="ECO:0000313" key="14">
    <source>
        <dbReference type="Proteomes" id="UP000516057"/>
    </source>
</evidence>
<dbReference type="AlphaFoldDB" id="A0A7H0HBD2"/>
<dbReference type="NCBIfam" id="TIGR01843">
    <property type="entry name" value="type_I_hlyD"/>
    <property type="match status" value="1"/>
</dbReference>
<evidence type="ECO:0000256" key="7">
    <source>
        <dbReference type="ARBA" id="ARBA00022989"/>
    </source>
</evidence>
<proteinExistence type="inferred from homology"/>
<keyword evidence="3 9" id="KW-0813">Transport</keyword>
<gene>
    <name evidence="13" type="ORF">H9L24_11965</name>
</gene>
<dbReference type="Pfam" id="PF26002">
    <property type="entry name" value="Beta-barrel_AprE"/>
    <property type="match status" value="1"/>
</dbReference>